<evidence type="ECO:0000313" key="2">
    <source>
        <dbReference type="Proteomes" id="UP001498771"/>
    </source>
</evidence>
<keyword evidence="2" id="KW-1185">Reference proteome</keyword>
<dbReference type="PANTHER" id="PTHR12732:SF8">
    <property type="entry name" value="NUCLEAR MRNA EXPORT PROTEIN THP1"/>
    <property type="match status" value="1"/>
</dbReference>
<organism evidence="1 2">
    <name type="scientific">Myxozyma melibiosi</name>
    <dbReference type="NCBI Taxonomy" id="54550"/>
    <lineage>
        <taxon>Eukaryota</taxon>
        <taxon>Fungi</taxon>
        <taxon>Dikarya</taxon>
        <taxon>Ascomycota</taxon>
        <taxon>Saccharomycotina</taxon>
        <taxon>Lipomycetes</taxon>
        <taxon>Lipomycetales</taxon>
        <taxon>Lipomycetaceae</taxon>
        <taxon>Myxozyma</taxon>
    </lineage>
</organism>
<evidence type="ECO:0000313" key="1">
    <source>
        <dbReference type="EMBL" id="KAK7202451.1"/>
    </source>
</evidence>
<dbReference type="RefSeq" id="XP_064765484.1">
    <property type="nucleotide sequence ID" value="XM_064913799.1"/>
</dbReference>
<evidence type="ECO:0008006" key="3">
    <source>
        <dbReference type="Google" id="ProtNLM"/>
    </source>
</evidence>
<dbReference type="InterPro" id="IPR045114">
    <property type="entry name" value="Csn12-like"/>
</dbReference>
<protein>
    <recommendedName>
        <fullName evidence="3">PCI domain-containing protein</fullName>
    </recommendedName>
</protein>
<proteinExistence type="predicted"/>
<dbReference type="GeneID" id="90039311"/>
<sequence length="465" mass="52894">MALQQFLDLVNRNLSSPPTLAQLFIADIQSEDLQVLQRDLQSGPTRSNNEISKLVESRNYFDGDWPGFTEFTITYLVFARDVNPFDLQESYPLLEKVFTNLQIAYSNNRGAILTPTVRNFATVVTDSAIYLDSADVLNTLVRTNDVSTVLLKMFNSIRGERYTPDQGSLTKKDVILYISVLLCRTYFKLNQPSACANVFSNIHTAKIQFSKYPRSERVTFRFYLGRFYFLRQELLRARKHLLWAFNNCLASAINNQRAILTYLIPTSLLLGIGARPELYMIAGDSLRDIFAPLERALKVGDMYAYNEHLVRYFDWFVAKKMFVLLRSKSEIILLRNLFRRINVYSASLPVELGAKKPDNITFDSVLLGIKLSTRSNNPALSAQSGTPASSDVPAIFPFKIPEMEWSYDDVENACISLIDQGLMKGNIYTRRKLVRLQPSGGFRPLSEVLGLRGAQAGDEEAWMDR</sequence>
<gene>
    <name evidence="1" type="ORF">BZA70DRAFT_285820</name>
</gene>
<accession>A0ABR1EXX2</accession>
<name>A0ABR1EXX2_9ASCO</name>
<reference evidence="1 2" key="1">
    <citation type="submission" date="2024-03" db="EMBL/GenBank/DDBJ databases">
        <title>Genome-scale model development and genomic sequencing of the oleaginous clade Lipomyces.</title>
        <authorList>
            <consortium name="Lawrence Berkeley National Laboratory"/>
            <person name="Czajka J.J."/>
            <person name="Han Y."/>
            <person name="Kim J."/>
            <person name="Mondo S.J."/>
            <person name="Hofstad B.A."/>
            <person name="Robles A."/>
            <person name="Haridas S."/>
            <person name="Riley R."/>
            <person name="LaButti K."/>
            <person name="Pangilinan J."/>
            <person name="Andreopoulos W."/>
            <person name="Lipzen A."/>
            <person name="Yan J."/>
            <person name="Wang M."/>
            <person name="Ng V."/>
            <person name="Grigoriev I.V."/>
            <person name="Spatafora J.W."/>
            <person name="Magnuson J.K."/>
            <person name="Baker S.E."/>
            <person name="Pomraning K.R."/>
        </authorList>
    </citation>
    <scope>NUCLEOTIDE SEQUENCE [LARGE SCALE GENOMIC DNA]</scope>
    <source>
        <strain evidence="1 2">Phaff 52-87</strain>
    </source>
</reference>
<dbReference type="Proteomes" id="UP001498771">
    <property type="component" value="Unassembled WGS sequence"/>
</dbReference>
<dbReference type="SMART" id="SM00753">
    <property type="entry name" value="PAM"/>
    <property type="match status" value="1"/>
</dbReference>
<dbReference type="PANTHER" id="PTHR12732">
    <property type="entry name" value="UNCHARACTERIZED PROTEASOME COMPONENT REGION PCI-CONTAINING"/>
    <property type="match status" value="1"/>
</dbReference>
<comment type="caution">
    <text evidence="1">The sequence shown here is derived from an EMBL/GenBank/DDBJ whole genome shotgun (WGS) entry which is preliminary data.</text>
</comment>
<dbReference type="EMBL" id="JBBJBU010000017">
    <property type="protein sequence ID" value="KAK7202451.1"/>
    <property type="molecule type" value="Genomic_DNA"/>
</dbReference>